<protein>
    <submittedName>
        <fullName evidence="11">Cyp315a1</fullName>
    </submittedName>
</protein>
<keyword evidence="7 9" id="KW-0503">Monooxygenase</keyword>
<dbReference type="InterPro" id="IPR001128">
    <property type="entry name" value="Cyt_P450"/>
</dbReference>
<evidence type="ECO:0000256" key="2">
    <source>
        <dbReference type="ARBA" id="ARBA00010617"/>
    </source>
</evidence>
<dbReference type="CDD" id="cd11054">
    <property type="entry name" value="CYP24A1-like"/>
    <property type="match status" value="1"/>
</dbReference>
<dbReference type="GO" id="GO:0005506">
    <property type="term" value="F:iron ion binding"/>
    <property type="evidence" value="ECO:0007669"/>
    <property type="project" value="InterPro"/>
</dbReference>
<dbReference type="Pfam" id="PF00067">
    <property type="entry name" value="p450"/>
    <property type="match status" value="1"/>
</dbReference>
<dbReference type="InterPro" id="IPR002401">
    <property type="entry name" value="Cyt_P450_E_grp-I"/>
</dbReference>
<feature type="compositionally biased region" description="Basic residues" evidence="10">
    <location>
        <begin position="42"/>
        <end position="59"/>
    </location>
</feature>
<dbReference type="GO" id="GO:0016705">
    <property type="term" value="F:oxidoreductase activity, acting on paired donors, with incorporation or reduction of molecular oxygen"/>
    <property type="evidence" value="ECO:0007669"/>
    <property type="project" value="InterPro"/>
</dbReference>
<organism evidence="11">
    <name type="scientific">Eotetranychus kankitus</name>
    <dbReference type="NCBI Taxonomy" id="2137873"/>
    <lineage>
        <taxon>Eukaryota</taxon>
        <taxon>Metazoa</taxon>
        <taxon>Ecdysozoa</taxon>
        <taxon>Arthropoda</taxon>
        <taxon>Chelicerata</taxon>
        <taxon>Arachnida</taxon>
        <taxon>Acari</taxon>
        <taxon>Acariformes</taxon>
        <taxon>Trombidiformes</taxon>
        <taxon>Prostigmata</taxon>
        <taxon>Eleutherengona</taxon>
        <taxon>Raphignathae</taxon>
        <taxon>Tetranychoidea</taxon>
        <taxon>Tetranychidae</taxon>
        <taxon>Eotetranychus</taxon>
    </lineage>
</organism>
<dbReference type="EMBL" id="MK733897">
    <property type="protein sequence ID" value="QFU80946.1"/>
    <property type="molecule type" value="mRNA"/>
</dbReference>
<dbReference type="PRINTS" id="PR00463">
    <property type="entry name" value="EP450I"/>
</dbReference>
<evidence type="ECO:0000256" key="8">
    <source>
        <dbReference type="PIRSR" id="PIRSR602401-1"/>
    </source>
</evidence>
<keyword evidence="3 8" id="KW-0349">Heme</keyword>
<reference evidence="11" key="1">
    <citation type="submission" date="2019-04" db="EMBL/GenBank/DDBJ databases">
        <title>De novo RNA-seq and annotation of juvenile hormone and ecdysteroid biosynthesis genes and microrna in a spider mite Eotetranychus kankitus.</title>
        <authorList>
            <person name="Li G."/>
        </authorList>
    </citation>
    <scope>NUCLEOTIDE SEQUENCE</scope>
</reference>
<dbReference type="PANTHER" id="PTHR24279:SF120">
    <property type="entry name" value="CYTOCHROME P450"/>
    <property type="match status" value="1"/>
</dbReference>
<evidence type="ECO:0000313" key="11">
    <source>
        <dbReference type="EMBL" id="QFU80946.1"/>
    </source>
</evidence>
<dbReference type="InterPro" id="IPR050479">
    <property type="entry name" value="CYP11_CYP27_families"/>
</dbReference>
<comment type="similarity">
    <text evidence="2 9">Belongs to the cytochrome P450 family.</text>
</comment>
<evidence type="ECO:0000256" key="7">
    <source>
        <dbReference type="ARBA" id="ARBA00023033"/>
    </source>
</evidence>
<evidence type="ECO:0000256" key="4">
    <source>
        <dbReference type="ARBA" id="ARBA00022723"/>
    </source>
</evidence>
<dbReference type="InterPro" id="IPR036396">
    <property type="entry name" value="Cyt_P450_sf"/>
</dbReference>
<dbReference type="InterPro" id="IPR017972">
    <property type="entry name" value="Cyt_P450_CS"/>
</dbReference>
<evidence type="ECO:0000256" key="6">
    <source>
        <dbReference type="ARBA" id="ARBA00023004"/>
    </source>
</evidence>
<keyword evidence="4 8" id="KW-0479">Metal-binding</keyword>
<evidence type="ECO:0000256" key="9">
    <source>
        <dbReference type="RuleBase" id="RU000461"/>
    </source>
</evidence>
<evidence type="ECO:0000256" key="1">
    <source>
        <dbReference type="ARBA" id="ARBA00001971"/>
    </source>
</evidence>
<dbReference type="Gene3D" id="1.10.630.10">
    <property type="entry name" value="Cytochrome P450"/>
    <property type="match status" value="1"/>
</dbReference>
<comment type="cofactor">
    <cofactor evidence="1 8">
        <name>heme</name>
        <dbReference type="ChEBI" id="CHEBI:30413"/>
    </cofactor>
</comment>
<proteinExistence type="evidence at transcript level"/>
<feature type="binding site" description="axial binding residue" evidence="8">
    <location>
        <position position="501"/>
    </location>
    <ligand>
        <name>heme</name>
        <dbReference type="ChEBI" id="CHEBI:30413"/>
    </ligand>
    <ligandPart>
        <name>Fe</name>
        <dbReference type="ChEBI" id="CHEBI:18248"/>
    </ligandPart>
</feature>
<dbReference type="GO" id="GO:0020037">
    <property type="term" value="F:heme binding"/>
    <property type="evidence" value="ECO:0007669"/>
    <property type="project" value="InterPro"/>
</dbReference>
<keyword evidence="6 8" id="KW-0408">Iron</keyword>
<dbReference type="PANTHER" id="PTHR24279">
    <property type="entry name" value="CYTOCHROME P450"/>
    <property type="match status" value="1"/>
</dbReference>
<dbReference type="AlphaFoldDB" id="A0A5P9NYW5"/>
<name>A0A5P9NYW5_9ACAR</name>
<feature type="region of interest" description="Disordered" evidence="10">
    <location>
        <begin position="30"/>
        <end position="60"/>
    </location>
</feature>
<dbReference type="PRINTS" id="PR00385">
    <property type="entry name" value="P450"/>
</dbReference>
<dbReference type="PROSITE" id="PS00086">
    <property type="entry name" value="CYTOCHROME_P450"/>
    <property type="match status" value="1"/>
</dbReference>
<evidence type="ECO:0000256" key="5">
    <source>
        <dbReference type="ARBA" id="ARBA00023002"/>
    </source>
</evidence>
<dbReference type="SUPFAM" id="SSF48264">
    <property type="entry name" value="Cytochrome P450"/>
    <property type="match status" value="1"/>
</dbReference>
<sequence length="556" mass="63667">MTGTLLNDNHSNYHQLNHLPDKLNHIDINRNNNYLNNSDHNHLHHPHHPHPHPNHHFNHHQQSVKPFDELPTPKSYPIVGTTLTLMAFGGAAHLHEYCDSRHKELGPIYREKLGPTDCVFIADSSMAQKVYSNEGRFPNHLVPEAWTIYNEMTGIKRGLFFMNGPEWEKRRKGLNKVFLCQPVISDYTDDLNQVVTDVIAKWTNVVEENQFNSSFKCKHQQSGLLTQLERELYNWSIESLGTMIFGRRLGCVETSDELKCKTNKIEKVHLFVQCVQQLFVESAKMTLLPARLAQRFNLPVWQRFMEAAGQALTMARGYVEENIAASRDDPANGSRGVLEMLLAQPRIDQEEVISIIVDLFLAAADTTSHATQWALYLLSKNPEYQQKILEQVESVVGKNGTVQAEHLKHFTLVKGVIKETLRLYPVAPFISRKLDRDIVLGGYQIPANSLLAISLYTTGRDEKYWPEAKSFKPERWVRDESNRKIINSHASLPFGFGIRSCVGRRVAEVQMQFLLSRIIQKFYLEPGNAEDIGIKLRMITTPESPIHLRLIKRSTV</sequence>
<dbReference type="GO" id="GO:0004497">
    <property type="term" value="F:monooxygenase activity"/>
    <property type="evidence" value="ECO:0007669"/>
    <property type="project" value="UniProtKB-KW"/>
</dbReference>
<accession>A0A5P9NYW5</accession>
<evidence type="ECO:0000256" key="10">
    <source>
        <dbReference type="SAM" id="MobiDB-lite"/>
    </source>
</evidence>
<evidence type="ECO:0000256" key="3">
    <source>
        <dbReference type="ARBA" id="ARBA00022617"/>
    </source>
</evidence>
<keyword evidence="5 9" id="KW-0560">Oxidoreductase</keyword>